<gene>
    <name evidence="2" type="ORF">V6M85_12125</name>
</gene>
<dbReference type="AlphaFoldDB" id="A0AAX4KZR1"/>
<evidence type="ECO:0000313" key="2">
    <source>
        <dbReference type="EMBL" id="WWQ60180.1"/>
    </source>
</evidence>
<organism evidence="2 3">
    <name type="scientific">Sulfolobus tengchongensis</name>
    <dbReference type="NCBI Taxonomy" id="207809"/>
    <lineage>
        <taxon>Archaea</taxon>
        <taxon>Thermoproteota</taxon>
        <taxon>Thermoprotei</taxon>
        <taxon>Sulfolobales</taxon>
        <taxon>Sulfolobaceae</taxon>
        <taxon>Sulfolobus</taxon>
    </lineage>
</organism>
<dbReference type="InterPro" id="IPR001529">
    <property type="entry name" value="Zn_ribbon_RPB9"/>
</dbReference>
<dbReference type="SMART" id="SM00661">
    <property type="entry name" value="RPOL9"/>
    <property type="match status" value="1"/>
</dbReference>
<protein>
    <submittedName>
        <fullName evidence="2">RPA12/RPB9/RPC11 RNA polymerase family protein</fullName>
    </submittedName>
</protein>
<dbReference type="GO" id="GO:0006351">
    <property type="term" value="P:DNA-templated transcription"/>
    <property type="evidence" value="ECO:0007669"/>
    <property type="project" value="InterPro"/>
</dbReference>
<dbReference type="Proteomes" id="UP001432202">
    <property type="component" value="Chromosome"/>
</dbReference>
<accession>A0AAX4KZR1</accession>
<dbReference type="EMBL" id="CP146016">
    <property type="protein sequence ID" value="WWQ60180.1"/>
    <property type="molecule type" value="Genomic_DNA"/>
</dbReference>
<name>A0AAX4KZR1_9CREN</name>
<feature type="domain" description="DNA-directed RNA polymerase II subunit RPB9-like zinc ribbon" evidence="1">
    <location>
        <begin position="16"/>
        <end position="71"/>
    </location>
</feature>
<dbReference type="Pfam" id="PF02150">
    <property type="entry name" value="Zn_ribbon_RPB9"/>
    <property type="match status" value="1"/>
</dbReference>
<dbReference type="RefSeq" id="WP_338600523.1">
    <property type="nucleotide sequence ID" value="NZ_CP146016.1"/>
</dbReference>
<sequence length="116" mass="13578">MQKFLYYPIALFSLMKFCPKCGGLMVPSKKDGKDILKCNKCGYEMALSEKEKKEYSIKESKDKSSKVLTTSIVSDKEGRNLSEELEHEREEYYKEIGLELLREEFEGNEEEESREE</sequence>
<keyword evidence="3" id="KW-1185">Reference proteome</keyword>
<dbReference type="GeneID" id="89337528"/>
<proteinExistence type="predicted"/>
<evidence type="ECO:0000313" key="3">
    <source>
        <dbReference type="Proteomes" id="UP001432202"/>
    </source>
</evidence>
<reference evidence="2 3" key="1">
    <citation type="submission" date="2024-02" db="EMBL/GenBank/DDBJ databases">
        <title>STSV induces naive adaptation in Sulfolobus.</title>
        <authorList>
            <person name="Xiang X."/>
            <person name="Song M."/>
        </authorList>
    </citation>
    <scope>NUCLEOTIDE SEQUENCE [LARGE SCALE GENOMIC DNA]</scope>
    <source>
        <strain evidence="2 3">RT2</strain>
    </source>
</reference>
<evidence type="ECO:0000259" key="1">
    <source>
        <dbReference type="SMART" id="SM00661"/>
    </source>
</evidence>